<evidence type="ECO:0000313" key="2">
    <source>
        <dbReference type="EMBL" id="TRX07168.1"/>
    </source>
</evidence>
<evidence type="ECO:0000313" key="5">
    <source>
        <dbReference type="Proteomes" id="UP000318669"/>
    </source>
</evidence>
<dbReference type="Proteomes" id="UP000318528">
    <property type="component" value="Unassembled WGS sequence"/>
</dbReference>
<dbReference type="PROSITE" id="PS51257">
    <property type="entry name" value="PROKAR_LIPOPROTEIN"/>
    <property type="match status" value="1"/>
</dbReference>
<dbReference type="EMBL" id="VJZL01000018">
    <property type="protein sequence ID" value="TRX08699.1"/>
    <property type="molecule type" value="Genomic_DNA"/>
</dbReference>
<comment type="caution">
    <text evidence="3">The sequence shown here is derived from an EMBL/GenBank/DDBJ whole genome shotgun (WGS) entry which is preliminary data.</text>
</comment>
<dbReference type="EMBL" id="VJZN01000009">
    <property type="protein sequence ID" value="TRX07168.1"/>
    <property type="molecule type" value="Genomic_DNA"/>
</dbReference>
<evidence type="ECO:0000313" key="4">
    <source>
        <dbReference type="Proteomes" id="UP000318528"/>
    </source>
</evidence>
<name>A0A553BKE0_9FLAO</name>
<keyword evidence="1" id="KW-0732">Signal</keyword>
<dbReference type="Proteomes" id="UP000318669">
    <property type="component" value="Unassembled WGS sequence"/>
</dbReference>
<gene>
    <name evidence="3" type="ORF">FNW11_10780</name>
    <name evidence="2" type="ORF">FNW12_07110</name>
</gene>
<evidence type="ECO:0000313" key="3">
    <source>
        <dbReference type="EMBL" id="TRX08699.1"/>
    </source>
</evidence>
<organism evidence="3 5">
    <name type="scientific">Flavobacterium gawalongense</name>
    <dbReference type="NCBI Taxonomy" id="2594432"/>
    <lineage>
        <taxon>Bacteria</taxon>
        <taxon>Pseudomonadati</taxon>
        <taxon>Bacteroidota</taxon>
        <taxon>Flavobacteriia</taxon>
        <taxon>Flavobacteriales</taxon>
        <taxon>Flavobacteriaceae</taxon>
        <taxon>Flavobacterium</taxon>
    </lineage>
</organism>
<dbReference type="RefSeq" id="WP_143386175.1">
    <property type="nucleotide sequence ID" value="NZ_VJZL01000018.1"/>
</dbReference>
<dbReference type="AlphaFoldDB" id="A0A553BKE0"/>
<evidence type="ECO:0000256" key="1">
    <source>
        <dbReference type="SAM" id="SignalP"/>
    </source>
</evidence>
<accession>A0A553BKE0</accession>
<feature type="chain" id="PRO_5021956242" description="Lipoprotein" evidence="1">
    <location>
        <begin position="21"/>
        <end position="249"/>
    </location>
</feature>
<sequence length="249" mass="28390">MKLIKLFLVFSILATLVSCTLTENVYINKDGSGKFSVDMDASSLMAMMPNDSLKSEKNIDSTFSFKQLFIENKDSIAKLPKAEQEQLKKLENFNIRMNMNSDAKQFLFSMNTDFKSVAELQDVMATMNTINAIQNTNKSKTVTNQFVPSSGFGTNNSVLNYSYNGKKFIRKATVKASQMNKTATDSLQAYEAIFASSNYILKYHFPRRVKKISNTTALFSEDRKTITIQYPFKEYMENPDKLNIEVEFE</sequence>
<keyword evidence="4" id="KW-1185">Reference proteome</keyword>
<feature type="signal peptide" evidence="1">
    <location>
        <begin position="1"/>
        <end position="20"/>
    </location>
</feature>
<evidence type="ECO:0008006" key="6">
    <source>
        <dbReference type="Google" id="ProtNLM"/>
    </source>
</evidence>
<dbReference type="OrthoDB" id="978531at2"/>
<reference evidence="4 5" key="1">
    <citation type="submission" date="2019-07" db="EMBL/GenBank/DDBJ databases">
        <title>Novel species of Flavobacterium.</title>
        <authorList>
            <person name="Liu Q."/>
            <person name="Xin Y.-H."/>
        </authorList>
    </citation>
    <scope>NUCLEOTIDE SEQUENCE [LARGE SCALE GENOMIC DNA]</scope>
    <source>
        <strain evidence="2 4">GSP39</strain>
        <strain evidence="3 5">GSR22</strain>
    </source>
</reference>
<proteinExistence type="predicted"/>
<protein>
    <recommendedName>
        <fullName evidence="6">Lipoprotein</fullName>
    </recommendedName>
</protein>